<evidence type="ECO:0000313" key="3">
    <source>
        <dbReference type="Proteomes" id="UP000017836"/>
    </source>
</evidence>
<dbReference type="HOGENOM" id="CLU_188631_0_0_1"/>
<evidence type="ECO:0000256" key="1">
    <source>
        <dbReference type="SAM" id="MobiDB-lite"/>
    </source>
</evidence>
<keyword evidence="3" id="KW-1185">Reference proteome</keyword>
<dbReference type="EMBL" id="KI393888">
    <property type="protein sequence ID" value="ERN06710.1"/>
    <property type="molecule type" value="Genomic_DNA"/>
</dbReference>
<gene>
    <name evidence="2" type="ORF">AMTR_s00058p00218210</name>
</gene>
<organism evidence="2 3">
    <name type="scientific">Amborella trichopoda</name>
    <dbReference type="NCBI Taxonomy" id="13333"/>
    <lineage>
        <taxon>Eukaryota</taxon>
        <taxon>Viridiplantae</taxon>
        <taxon>Streptophyta</taxon>
        <taxon>Embryophyta</taxon>
        <taxon>Tracheophyta</taxon>
        <taxon>Spermatophyta</taxon>
        <taxon>Magnoliopsida</taxon>
        <taxon>Amborellales</taxon>
        <taxon>Amborellaceae</taxon>
        <taxon>Amborella</taxon>
    </lineage>
</organism>
<dbReference type="Gramene" id="ERN06710">
    <property type="protein sequence ID" value="ERN06710"/>
    <property type="gene ID" value="AMTR_s00058p00218210"/>
</dbReference>
<feature type="region of interest" description="Disordered" evidence="1">
    <location>
        <begin position="15"/>
        <end position="75"/>
    </location>
</feature>
<dbReference type="AlphaFoldDB" id="W1PHZ8"/>
<accession>W1PHZ8</accession>
<protein>
    <submittedName>
        <fullName evidence="2">Uncharacterized protein</fullName>
    </submittedName>
</protein>
<reference evidence="3" key="1">
    <citation type="journal article" date="2013" name="Science">
        <title>The Amborella genome and the evolution of flowering plants.</title>
        <authorList>
            <consortium name="Amborella Genome Project"/>
        </authorList>
    </citation>
    <scope>NUCLEOTIDE SEQUENCE [LARGE SCALE GENOMIC DNA]</scope>
</reference>
<evidence type="ECO:0000313" key="2">
    <source>
        <dbReference type="EMBL" id="ERN06710.1"/>
    </source>
</evidence>
<sequence>MRRLARAIAMQRVTLAMKTRDSSNTEGLSDNEDTHSSNTEGRYDNEYTRSNNTNGRSGNENTCSSNASTGSDSIPFGITTLRWLNRSL</sequence>
<dbReference type="Proteomes" id="UP000017836">
    <property type="component" value="Unassembled WGS sequence"/>
</dbReference>
<name>W1PHZ8_AMBTC</name>
<proteinExistence type="predicted"/>
<feature type="compositionally biased region" description="Polar residues" evidence="1">
    <location>
        <begin position="48"/>
        <end position="72"/>
    </location>
</feature>